<keyword evidence="7 10" id="KW-0067">ATP-binding</keyword>
<evidence type="ECO:0000256" key="3">
    <source>
        <dbReference type="ARBA" id="ARBA00022527"/>
    </source>
</evidence>
<dbReference type="Pfam" id="PF14381">
    <property type="entry name" value="EDR1_CTR1_ARMC3_pept"/>
    <property type="match status" value="1"/>
</dbReference>
<dbReference type="SMART" id="SM00220">
    <property type="entry name" value="S_TKc"/>
    <property type="match status" value="1"/>
</dbReference>
<keyword evidence="3" id="KW-0723">Serine/threonine-protein kinase</keyword>
<evidence type="ECO:0000256" key="7">
    <source>
        <dbReference type="ARBA" id="ARBA00022840"/>
    </source>
</evidence>
<comment type="caution">
    <text evidence="13">The sequence shown here is derived from an EMBL/GenBank/DDBJ whole genome shotgun (WGS) entry which is preliminary data.</text>
</comment>
<feature type="compositionally biased region" description="Basic and acidic residues" evidence="11">
    <location>
        <begin position="718"/>
        <end position="738"/>
    </location>
</feature>
<dbReference type="InterPro" id="IPR011009">
    <property type="entry name" value="Kinase-like_dom_sf"/>
</dbReference>
<feature type="region of interest" description="Disordered" evidence="11">
    <location>
        <begin position="698"/>
        <end position="752"/>
    </location>
</feature>
<feature type="compositionally biased region" description="Basic and acidic residues" evidence="11">
    <location>
        <begin position="426"/>
        <end position="437"/>
    </location>
</feature>
<dbReference type="GO" id="GO:0004674">
    <property type="term" value="F:protein serine/threonine kinase activity"/>
    <property type="evidence" value="ECO:0007669"/>
    <property type="project" value="UniProtKB-KW"/>
</dbReference>
<dbReference type="PRINTS" id="PR00109">
    <property type="entry name" value="TYRKINASE"/>
</dbReference>
<dbReference type="FunFam" id="1.10.510.10:FF:000193">
    <property type="entry name" value="Serine/threonine-protein kinase CTR1"/>
    <property type="match status" value="1"/>
</dbReference>
<dbReference type="InterPro" id="IPR017441">
    <property type="entry name" value="Protein_kinase_ATP_BS"/>
</dbReference>
<evidence type="ECO:0000313" key="13">
    <source>
        <dbReference type="EMBL" id="KAK9925764.1"/>
    </source>
</evidence>
<protein>
    <recommendedName>
        <fullName evidence="2">non-specific serine/threonine protein kinase</fullName>
        <ecNumber evidence="2">2.7.11.1</ecNumber>
    </recommendedName>
</protein>
<gene>
    <name evidence="13" type="ORF">M0R45_023029</name>
</gene>
<evidence type="ECO:0000256" key="5">
    <source>
        <dbReference type="ARBA" id="ARBA00022741"/>
    </source>
</evidence>
<dbReference type="FunFam" id="3.30.200.20:FF:000060">
    <property type="entry name" value="Serine/threonine-protein kinase isoform 1"/>
    <property type="match status" value="1"/>
</dbReference>
<evidence type="ECO:0000256" key="10">
    <source>
        <dbReference type="PROSITE-ProRule" id="PRU10141"/>
    </source>
</evidence>
<keyword evidence="5 10" id="KW-0547">Nucleotide-binding</keyword>
<feature type="domain" description="Protein kinase" evidence="12">
    <location>
        <begin position="764"/>
        <end position="1020"/>
    </location>
</feature>
<evidence type="ECO:0000256" key="1">
    <source>
        <dbReference type="ARBA" id="ARBA00010507"/>
    </source>
</evidence>
<dbReference type="GO" id="GO:0010182">
    <property type="term" value="P:sugar mediated signaling pathway"/>
    <property type="evidence" value="ECO:0007669"/>
    <property type="project" value="UniProtKB-ARBA"/>
</dbReference>
<proteinExistence type="inferred from homology"/>
<feature type="region of interest" description="Disordered" evidence="11">
    <location>
        <begin position="554"/>
        <end position="609"/>
    </location>
</feature>
<name>A0AAW1WLQ1_RUBAR</name>
<feature type="binding site" evidence="10">
    <location>
        <position position="791"/>
    </location>
    <ligand>
        <name>ATP</name>
        <dbReference type="ChEBI" id="CHEBI:30616"/>
    </ligand>
</feature>
<dbReference type="InterPro" id="IPR051681">
    <property type="entry name" value="Ser/Thr_Kinases-Pseudokinases"/>
</dbReference>
<dbReference type="InterPro" id="IPR001245">
    <property type="entry name" value="Ser-Thr/Tyr_kinase_cat_dom"/>
</dbReference>
<evidence type="ECO:0000256" key="11">
    <source>
        <dbReference type="SAM" id="MobiDB-lite"/>
    </source>
</evidence>
<evidence type="ECO:0000256" key="9">
    <source>
        <dbReference type="ARBA" id="ARBA00048679"/>
    </source>
</evidence>
<dbReference type="SUPFAM" id="SSF56112">
    <property type="entry name" value="Protein kinase-like (PK-like)"/>
    <property type="match status" value="1"/>
</dbReference>
<feature type="compositionally biased region" description="Basic and acidic residues" evidence="11">
    <location>
        <begin position="554"/>
        <end position="577"/>
    </location>
</feature>
<evidence type="ECO:0000313" key="14">
    <source>
        <dbReference type="Proteomes" id="UP001457282"/>
    </source>
</evidence>
<dbReference type="PROSITE" id="PS00107">
    <property type="entry name" value="PROTEIN_KINASE_ATP"/>
    <property type="match status" value="1"/>
</dbReference>
<dbReference type="GO" id="GO:0006950">
    <property type="term" value="P:response to stress"/>
    <property type="evidence" value="ECO:0007669"/>
    <property type="project" value="UniProtKB-ARBA"/>
</dbReference>
<dbReference type="InterPro" id="IPR000719">
    <property type="entry name" value="Prot_kinase_dom"/>
</dbReference>
<comment type="catalytic activity">
    <reaction evidence="9">
        <text>L-seryl-[protein] + ATP = O-phospho-L-seryl-[protein] + ADP + H(+)</text>
        <dbReference type="Rhea" id="RHEA:17989"/>
        <dbReference type="Rhea" id="RHEA-COMP:9863"/>
        <dbReference type="Rhea" id="RHEA-COMP:11604"/>
        <dbReference type="ChEBI" id="CHEBI:15378"/>
        <dbReference type="ChEBI" id="CHEBI:29999"/>
        <dbReference type="ChEBI" id="CHEBI:30616"/>
        <dbReference type="ChEBI" id="CHEBI:83421"/>
        <dbReference type="ChEBI" id="CHEBI:456216"/>
        <dbReference type="EC" id="2.7.11.1"/>
    </reaction>
</comment>
<feature type="compositionally biased region" description="Basic and acidic residues" evidence="11">
    <location>
        <begin position="33"/>
        <end position="45"/>
    </location>
</feature>
<keyword evidence="4" id="KW-0808">Transferase</keyword>
<evidence type="ECO:0000256" key="4">
    <source>
        <dbReference type="ARBA" id="ARBA00022679"/>
    </source>
</evidence>
<dbReference type="Gene3D" id="3.30.200.20">
    <property type="entry name" value="Phosphorylase Kinase, domain 1"/>
    <property type="match status" value="1"/>
</dbReference>
<dbReference type="PROSITE" id="PS00108">
    <property type="entry name" value="PROTEIN_KINASE_ST"/>
    <property type="match status" value="1"/>
</dbReference>
<keyword evidence="6" id="KW-0418">Kinase</keyword>
<feature type="compositionally biased region" description="Low complexity" evidence="11">
    <location>
        <begin position="21"/>
        <end position="32"/>
    </location>
</feature>
<dbReference type="PANTHER" id="PTHR44329:SF146">
    <property type="entry name" value="SERINE_THREONINE-PROTEIN KINASE SIS8-RELATED"/>
    <property type="match status" value="1"/>
</dbReference>
<evidence type="ECO:0000256" key="8">
    <source>
        <dbReference type="ARBA" id="ARBA00047899"/>
    </source>
</evidence>
<dbReference type="InterPro" id="IPR008271">
    <property type="entry name" value="Ser/Thr_kinase_AS"/>
</dbReference>
<comment type="similarity">
    <text evidence="1">Belongs to the protein kinase superfamily. TKL Ser/Thr protein kinase family. RAF subfamily.</text>
</comment>
<sequence length="1037" mass="113298">MKNLLKKLHITSNQSEDTAEGSTSSKGKGSNKATDKLSSETERLLNSRSQPSSDHKHLSGISGWLNSVANRKSPSPPSSSNVTRAERIEQSDAVSRSGGDVLSDTARRDSGSSTSRDADIMEEYQIQVALELSAREDPEAVQIEAVKQISLGSCAPDNTPAEVIAYRYWNYNALSYDDKILDGFYDLYGILTESTSERMPSLVDLQGTPVSDSVTWEAVLVNRAADANLLKLEQMALEMAVKSSSDPLVFVNRNLVQKLALLVANSMGGPVADPYNMLKAWQSLSQSLKGTLGSMVLPLGSLTIGLARHRALLFKALADSVGIPCRLVKGQQYTGSNDVAMNFVKIDDGREYIVDLMADPGTLIPSDAAGSHIEYDEPFFPASPLSRDIDSSHVASSSSGVGSSFEEHSDFGILDKKSRLRNFVSAEKESEEREAPTSHETLPRPTECMEESKIPSDDLIYSSNVEKALVQELPGRPNYPYMHARSPSWTEGVSSPAVHRMKFKDVSQYMIVAAKENPNLAQKLHDVLLESGVVAPRNLFTEIYPEQLDVSTVETKHRTEDKGEKERFEMKKSKGQEDTSAAHVLPPLPQHRVHPKASPSGQLEPLKPVEGLGVNLPLDTREVTGQNFSLQSEVTPVKYTKSVPVAAAAAAAAAVVASSMVVAVAKSSADSNIEVPVAAAATATAAAVVATTAAVSKQYEQGTRNDGDADSSGYEPRGSTDREHDALGVILEGERVSDRSAGNESTKSDIGDDVADCEIPWEEITVGERIGLGSYGEVYHGDWHGTEVAVKRFLDQDFLGESLDEFRSEVRIMKRLRHPNVVLFMGAITRAPNLSIVTEFLPRGSLYRLLHRPNNQLDERRRLRMALDAARGMNYLHNCTPVIVHRDLKSPNLLVDKNWVVKVCDFGLSRMKNSTFLSSRSTAGTAEWMAPEVLRNEPSDEKCDVYSFGVILWELFTMLQPWGGMNPMQVVGAVGFQHRRLDIPNDMDPAIAALIGQCWQTDPKLRPSFAEIMAALKPLQKPITSSAVPRPSAQRPS</sequence>
<comment type="catalytic activity">
    <reaction evidence="8">
        <text>L-threonyl-[protein] + ATP = O-phospho-L-threonyl-[protein] + ADP + H(+)</text>
        <dbReference type="Rhea" id="RHEA:46608"/>
        <dbReference type="Rhea" id="RHEA-COMP:11060"/>
        <dbReference type="Rhea" id="RHEA-COMP:11605"/>
        <dbReference type="ChEBI" id="CHEBI:15378"/>
        <dbReference type="ChEBI" id="CHEBI:30013"/>
        <dbReference type="ChEBI" id="CHEBI:30616"/>
        <dbReference type="ChEBI" id="CHEBI:61977"/>
        <dbReference type="ChEBI" id="CHEBI:456216"/>
        <dbReference type="EC" id="2.7.11.1"/>
    </reaction>
</comment>
<keyword evidence="14" id="KW-1185">Reference proteome</keyword>
<reference evidence="13 14" key="1">
    <citation type="journal article" date="2023" name="G3 (Bethesda)">
        <title>A chromosome-length genome assembly and annotation of blackberry (Rubus argutus, cv. 'Hillquist').</title>
        <authorList>
            <person name="Bruna T."/>
            <person name="Aryal R."/>
            <person name="Dudchenko O."/>
            <person name="Sargent D.J."/>
            <person name="Mead D."/>
            <person name="Buti M."/>
            <person name="Cavallini A."/>
            <person name="Hytonen T."/>
            <person name="Andres J."/>
            <person name="Pham M."/>
            <person name="Weisz D."/>
            <person name="Mascagni F."/>
            <person name="Usai G."/>
            <person name="Natali L."/>
            <person name="Bassil N."/>
            <person name="Fernandez G.E."/>
            <person name="Lomsadze A."/>
            <person name="Armour M."/>
            <person name="Olukolu B."/>
            <person name="Poorten T."/>
            <person name="Britton C."/>
            <person name="Davik J."/>
            <person name="Ashrafi H."/>
            <person name="Aiden E.L."/>
            <person name="Borodovsky M."/>
            <person name="Worthington M."/>
        </authorList>
    </citation>
    <scope>NUCLEOTIDE SEQUENCE [LARGE SCALE GENOMIC DNA]</scope>
    <source>
        <strain evidence="13">PI 553951</strain>
    </source>
</reference>
<dbReference type="InterPro" id="IPR055164">
    <property type="entry name" value="EDR1/CTR1/ARMC3-like_pept-like"/>
</dbReference>
<feature type="region of interest" description="Disordered" evidence="11">
    <location>
        <begin position="425"/>
        <end position="451"/>
    </location>
</feature>
<dbReference type="Proteomes" id="UP001457282">
    <property type="component" value="Unassembled WGS sequence"/>
</dbReference>
<dbReference type="PROSITE" id="PS50011">
    <property type="entry name" value="PROTEIN_KINASE_DOM"/>
    <property type="match status" value="1"/>
</dbReference>
<organism evidence="13 14">
    <name type="scientific">Rubus argutus</name>
    <name type="common">Southern blackberry</name>
    <dbReference type="NCBI Taxonomy" id="59490"/>
    <lineage>
        <taxon>Eukaryota</taxon>
        <taxon>Viridiplantae</taxon>
        <taxon>Streptophyta</taxon>
        <taxon>Embryophyta</taxon>
        <taxon>Tracheophyta</taxon>
        <taxon>Spermatophyta</taxon>
        <taxon>Magnoliopsida</taxon>
        <taxon>eudicotyledons</taxon>
        <taxon>Gunneridae</taxon>
        <taxon>Pentapetalae</taxon>
        <taxon>rosids</taxon>
        <taxon>fabids</taxon>
        <taxon>Rosales</taxon>
        <taxon>Rosaceae</taxon>
        <taxon>Rosoideae</taxon>
        <taxon>Rosoideae incertae sedis</taxon>
        <taxon>Rubus</taxon>
    </lineage>
</organism>
<evidence type="ECO:0000259" key="12">
    <source>
        <dbReference type="PROSITE" id="PS50011"/>
    </source>
</evidence>
<dbReference type="GO" id="GO:0005524">
    <property type="term" value="F:ATP binding"/>
    <property type="evidence" value="ECO:0007669"/>
    <property type="project" value="UniProtKB-UniRule"/>
</dbReference>
<dbReference type="CDD" id="cd13999">
    <property type="entry name" value="STKc_MAP3K-like"/>
    <property type="match status" value="1"/>
</dbReference>
<evidence type="ECO:0000256" key="2">
    <source>
        <dbReference type="ARBA" id="ARBA00012513"/>
    </source>
</evidence>
<dbReference type="Gene3D" id="1.10.510.10">
    <property type="entry name" value="Transferase(Phosphotransferase) domain 1"/>
    <property type="match status" value="1"/>
</dbReference>
<dbReference type="EC" id="2.7.11.1" evidence="2"/>
<dbReference type="AlphaFoldDB" id="A0AAW1WLQ1"/>
<evidence type="ECO:0000256" key="6">
    <source>
        <dbReference type="ARBA" id="ARBA00022777"/>
    </source>
</evidence>
<dbReference type="EMBL" id="JBEDUW010000005">
    <property type="protein sequence ID" value="KAK9925764.1"/>
    <property type="molecule type" value="Genomic_DNA"/>
</dbReference>
<feature type="region of interest" description="Disordered" evidence="11">
    <location>
        <begin position="1"/>
        <end position="119"/>
    </location>
</feature>
<dbReference type="Pfam" id="PF07714">
    <property type="entry name" value="PK_Tyr_Ser-Thr"/>
    <property type="match status" value="1"/>
</dbReference>
<dbReference type="PANTHER" id="PTHR44329">
    <property type="entry name" value="SERINE/THREONINE-PROTEIN KINASE TNNI3K-RELATED"/>
    <property type="match status" value="1"/>
</dbReference>
<accession>A0AAW1WLQ1</accession>